<reference evidence="3" key="1">
    <citation type="submission" date="2025-08" db="UniProtKB">
        <authorList>
            <consortium name="RefSeq"/>
        </authorList>
    </citation>
    <scope>IDENTIFICATION</scope>
    <source>
        <tissue evidence="3">Whole organism</tissue>
    </source>
</reference>
<protein>
    <submittedName>
        <fullName evidence="3">Uncharacterized protein LOC108672596</fullName>
    </submittedName>
</protein>
<evidence type="ECO:0000313" key="3">
    <source>
        <dbReference type="RefSeq" id="XP_018015783.1"/>
    </source>
</evidence>
<keyword evidence="1" id="KW-1133">Transmembrane helix</keyword>
<accession>A0A8B7NQ27</accession>
<keyword evidence="2" id="KW-1185">Reference proteome</keyword>
<feature type="transmembrane region" description="Helical" evidence="1">
    <location>
        <begin position="155"/>
        <end position="179"/>
    </location>
</feature>
<proteinExistence type="predicted"/>
<sequence length="349" mass="38162">MNQKSVMICLNACKATNLKVAAVFEVDGAYQYVNNEIIPVPTAQSEGLLWLELSIITSENSANSTVKGSSFASTNFTEIIDNASIFKNWVIRDQDRQTNIPFFVINSTEQCQRTTTTMPPKLQYTTKGAPEIAGEVADPTPSISSSSSSLYDQRFMVAGVAVGVVLFGVVFVAVGALFYKRRIKARGNARPNNHSKDAVVGNSNDGFKAAIIRRESINSLYQTSEPVKPLERHVSINSLYQPQVDVDASSSAATRYNSNFGLNAMGRYPVNHCSVNSLYQKSEYEQGYGNHESVNSLYHSGNGGYVRTSSTMNDPTKVACRLGIGNSHASENNLHSSFQESNEESPYCN</sequence>
<dbReference type="KEGG" id="hazt:108672596"/>
<dbReference type="GeneID" id="108672596"/>
<keyword evidence="1" id="KW-0472">Membrane</keyword>
<evidence type="ECO:0000313" key="2">
    <source>
        <dbReference type="Proteomes" id="UP000694843"/>
    </source>
</evidence>
<dbReference type="Proteomes" id="UP000694843">
    <property type="component" value="Unplaced"/>
</dbReference>
<evidence type="ECO:0000256" key="1">
    <source>
        <dbReference type="SAM" id="Phobius"/>
    </source>
</evidence>
<dbReference type="RefSeq" id="XP_018015783.1">
    <property type="nucleotide sequence ID" value="XM_018160294.2"/>
</dbReference>
<dbReference type="AlphaFoldDB" id="A0A8B7NQ27"/>
<organism evidence="2 3">
    <name type="scientific">Hyalella azteca</name>
    <name type="common">Amphipod</name>
    <dbReference type="NCBI Taxonomy" id="294128"/>
    <lineage>
        <taxon>Eukaryota</taxon>
        <taxon>Metazoa</taxon>
        <taxon>Ecdysozoa</taxon>
        <taxon>Arthropoda</taxon>
        <taxon>Crustacea</taxon>
        <taxon>Multicrustacea</taxon>
        <taxon>Malacostraca</taxon>
        <taxon>Eumalacostraca</taxon>
        <taxon>Peracarida</taxon>
        <taxon>Amphipoda</taxon>
        <taxon>Senticaudata</taxon>
        <taxon>Talitrida</taxon>
        <taxon>Talitroidea</taxon>
        <taxon>Hyalellidae</taxon>
        <taxon>Hyalella</taxon>
    </lineage>
</organism>
<name>A0A8B7NQ27_HYAAZ</name>
<gene>
    <name evidence="3" type="primary">LOC108672596</name>
</gene>
<keyword evidence="1" id="KW-0812">Transmembrane</keyword>